<feature type="transmembrane region" description="Helical" evidence="1">
    <location>
        <begin position="53"/>
        <end position="71"/>
    </location>
</feature>
<dbReference type="AlphaFoldDB" id="A0A285UUZ3"/>
<dbReference type="Proteomes" id="UP000219167">
    <property type="component" value="Unassembled WGS sequence"/>
</dbReference>
<keyword evidence="3" id="KW-1185">Reference proteome</keyword>
<keyword evidence="1" id="KW-0812">Transmembrane</keyword>
<evidence type="ECO:0000313" key="3">
    <source>
        <dbReference type="Proteomes" id="UP000219167"/>
    </source>
</evidence>
<accession>A0A285UUZ3</accession>
<keyword evidence="1" id="KW-1133">Transmembrane helix</keyword>
<proteinExistence type="predicted"/>
<evidence type="ECO:0000313" key="2">
    <source>
        <dbReference type="EMBL" id="SOC45652.1"/>
    </source>
</evidence>
<name>A0A285UUZ3_9HYPH</name>
<organism evidence="2 3">
    <name type="scientific">Rhizobium subbaraonis</name>
    <dbReference type="NCBI Taxonomy" id="908946"/>
    <lineage>
        <taxon>Bacteria</taxon>
        <taxon>Pseudomonadati</taxon>
        <taxon>Pseudomonadota</taxon>
        <taxon>Alphaproteobacteria</taxon>
        <taxon>Hyphomicrobiales</taxon>
        <taxon>Rhizobiaceae</taxon>
        <taxon>Rhizobium/Agrobacterium group</taxon>
        <taxon>Rhizobium</taxon>
    </lineage>
</organism>
<dbReference type="RefSeq" id="WP_097142098.1">
    <property type="nucleotide sequence ID" value="NZ_OBQD01000017.1"/>
</dbReference>
<protein>
    <submittedName>
        <fullName evidence="2">Uncharacterized protein</fullName>
    </submittedName>
</protein>
<gene>
    <name evidence="2" type="ORF">SAMN05892877_11737</name>
</gene>
<sequence>MATHHEHGAQTPLSTRTIFAKATIRAAERARRMRRRLPEAGGRRHREREGARVRFGIVLALIAAGTGWLILFG</sequence>
<keyword evidence="1" id="KW-0472">Membrane</keyword>
<evidence type="ECO:0000256" key="1">
    <source>
        <dbReference type="SAM" id="Phobius"/>
    </source>
</evidence>
<dbReference type="EMBL" id="OBQD01000017">
    <property type="protein sequence ID" value="SOC45652.1"/>
    <property type="molecule type" value="Genomic_DNA"/>
</dbReference>
<reference evidence="2 3" key="1">
    <citation type="submission" date="2017-08" db="EMBL/GenBank/DDBJ databases">
        <authorList>
            <person name="de Groot N.N."/>
        </authorList>
    </citation>
    <scope>NUCLEOTIDE SEQUENCE [LARGE SCALE GENOMIC DNA]</scope>
    <source>
        <strain evidence="2 3">JC85</strain>
    </source>
</reference>